<feature type="transmembrane region" description="Helical" evidence="7">
    <location>
        <begin position="208"/>
        <end position="229"/>
    </location>
</feature>
<dbReference type="EMBL" id="CAKKNE010000003">
    <property type="protein sequence ID" value="CAH0371064.1"/>
    <property type="molecule type" value="Genomic_DNA"/>
</dbReference>
<dbReference type="Proteomes" id="UP000789595">
    <property type="component" value="Unassembled WGS sequence"/>
</dbReference>
<evidence type="ECO:0000256" key="5">
    <source>
        <dbReference type="ARBA" id="ARBA00022989"/>
    </source>
</evidence>
<keyword evidence="4" id="KW-0256">Endoplasmic reticulum</keyword>
<evidence type="ECO:0000256" key="4">
    <source>
        <dbReference type="ARBA" id="ARBA00022824"/>
    </source>
</evidence>
<feature type="transmembrane region" description="Helical" evidence="7">
    <location>
        <begin position="404"/>
        <end position="426"/>
    </location>
</feature>
<organism evidence="11 12">
    <name type="scientific">Pelagomonas calceolata</name>
    <dbReference type="NCBI Taxonomy" id="35677"/>
    <lineage>
        <taxon>Eukaryota</taxon>
        <taxon>Sar</taxon>
        <taxon>Stramenopiles</taxon>
        <taxon>Ochrophyta</taxon>
        <taxon>Pelagophyceae</taxon>
        <taxon>Pelagomonadales</taxon>
        <taxon>Pelagomonadaceae</taxon>
        <taxon>Pelagomonas</taxon>
    </lineage>
</organism>
<evidence type="ECO:0000313" key="11">
    <source>
        <dbReference type="EMBL" id="CAH0371064.1"/>
    </source>
</evidence>
<dbReference type="GO" id="GO:0005789">
    <property type="term" value="C:endoplasmic reticulum membrane"/>
    <property type="evidence" value="ECO:0007669"/>
    <property type="project" value="UniProtKB-SubCell"/>
</dbReference>
<feature type="domain" description="Lipase maturation factor 1/2 N-terminal" evidence="9">
    <location>
        <begin position="256"/>
        <end position="422"/>
    </location>
</feature>
<dbReference type="InterPro" id="IPR057434">
    <property type="entry name" value="LMF1/2_N"/>
</dbReference>
<comment type="caution">
    <text evidence="11">The sequence shown here is derived from an EMBL/GenBank/DDBJ whole genome shotgun (WGS) entry which is preliminary data.</text>
</comment>
<keyword evidence="12" id="KW-1185">Reference proteome</keyword>
<dbReference type="PANTHER" id="PTHR14463">
    <property type="entry name" value="LIPASE MATURATION FACTOR"/>
    <property type="match status" value="1"/>
</dbReference>
<gene>
    <name evidence="11" type="ORF">PECAL_3P09870</name>
</gene>
<evidence type="ECO:0000256" key="3">
    <source>
        <dbReference type="ARBA" id="ARBA00022692"/>
    </source>
</evidence>
<keyword evidence="8" id="KW-0732">Signal</keyword>
<dbReference type="AlphaFoldDB" id="A0A8J2WX60"/>
<reference evidence="11" key="1">
    <citation type="submission" date="2021-11" db="EMBL/GenBank/DDBJ databases">
        <authorList>
            <consortium name="Genoscope - CEA"/>
            <person name="William W."/>
        </authorList>
    </citation>
    <scope>NUCLEOTIDE SEQUENCE</scope>
</reference>
<dbReference type="Pfam" id="PF06762">
    <property type="entry name" value="LMF1"/>
    <property type="match status" value="1"/>
</dbReference>
<evidence type="ECO:0000256" key="8">
    <source>
        <dbReference type="SAM" id="SignalP"/>
    </source>
</evidence>
<evidence type="ECO:0000256" key="7">
    <source>
        <dbReference type="SAM" id="Phobius"/>
    </source>
</evidence>
<feature type="transmembrane region" description="Helical" evidence="7">
    <location>
        <begin position="236"/>
        <end position="259"/>
    </location>
</feature>
<sequence>MRVVAALTLLRCAGALVAPRPRVTMSTILHSSRDGSQPIGTKRQLIRAKSQEIGKTLLQKAKERRPSLVRGVRRAVSDFRDVTNEVVDYTIASAQLSRQNLLAWAQAFGALAAFAAVGAATASGSAAAFPELVGRFGAARALSARATMAIFALGFGIALRQNKALIGRQGLAPYHKVLERVERNRTSTWSRVEAVPSLLWLSKNKTDSALTVVSALGLALSLPCALGGALHGGGRLALITCYALYASISNVGGPFYGYGWESQLLETAALCALPSHPEWGGVLALRWLAFKIMLGAGLIKLRARGRTSDGWHDLTAMTTFFETQPLPSPMSRRLHFAPKGFHLFATASNHVIELFAPLGLLIGCVLRILPFSGLRSVGRSLVVFYGLVHVLFQVALIGSGNLSFLNYLTIIPALACFDDAALMWLLGIAAPTNTGPGLRWILNLPLALGSVAFIAWLNKPVYENLVGPARKDSTSKRQVMNGSFDRVVSIRRLCEKLRIAPPSRPLNLRSLRLANAFGAFGSVQRTRDLLVVEGSRGEADDWNWREFDFRGQRADLNARPVVLAPWHWRLDWQLWIAACKGPNGTNDRWFLSLLLKLLENDAATSSLLHANPFLDSEPPTHVRVSQYRYAFVAPDNGTEAVWTREPRRVLVRPVGAEALREALRT</sequence>
<name>A0A8J2WX60_9STRA</name>
<feature type="transmembrane region" description="Helical" evidence="7">
    <location>
        <begin position="141"/>
        <end position="159"/>
    </location>
</feature>
<comment type="similarity">
    <text evidence="2">Belongs to the lipase maturation factor family.</text>
</comment>
<dbReference type="InterPro" id="IPR057433">
    <property type="entry name" value="LMF1/2_C"/>
</dbReference>
<feature type="signal peptide" evidence="8">
    <location>
        <begin position="1"/>
        <end position="15"/>
    </location>
</feature>
<accession>A0A8J2WX60</accession>
<dbReference type="PANTHER" id="PTHR14463:SF10">
    <property type="entry name" value="LIPASE MATURATION FACTOR 1"/>
    <property type="match status" value="1"/>
</dbReference>
<feature type="chain" id="PRO_5035281154" description="Lipase maturation factor" evidence="8">
    <location>
        <begin position="16"/>
        <end position="665"/>
    </location>
</feature>
<feature type="transmembrane region" description="Helical" evidence="7">
    <location>
        <begin position="103"/>
        <end position="129"/>
    </location>
</feature>
<evidence type="ECO:0008006" key="13">
    <source>
        <dbReference type="Google" id="ProtNLM"/>
    </source>
</evidence>
<keyword evidence="6 7" id="KW-0472">Membrane</keyword>
<feature type="transmembrane region" description="Helical" evidence="7">
    <location>
        <begin position="377"/>
        <end position="397"/>
    </location>
</feature>
<dbReference type="InterPro" id="IPR009613">
    <property type="entry name" value="LMF"/>
</dbReference>
<dbReference type="Pfam" id="PF25179">
    <property type="entry name" value="LMF1_C"/>
    <property type="match status" value="1"/>
</dbReference>
<comment type="subcellular location">
    <subcellularLocation>
        <location evidence="1">Endoplasmic reticulum membrane</location>
        <topology evidence="1">Multi-pass membrane protein</topology>
    </subcellularLocation>
</comment>
<feature type="transmembrane region" description="Helical" evidence="7">
    <location>
        <begin position="351"/>
        <end position="371"/>
    </location>
</feature>
<evidence type="ECO:0000259" key="9">
    <source>
        <dbReference type="Pfam" id="PF06762"/>
    </source>
</evidence>
<evidence type="ECO:0000256" key="2">
    <source>
        <dbReference type="ARBA" id="ARBA00005512"/>
    </source>
</evidence>
<dbReference type="OrthoDB" id="434126at2759"/>
<evidence type="ECO:0000313" key="12">
    <source>
        <dbReference type="Proteomes" id="UP000789595"/>
    </source>
</evidence>
<evidence type="ECO:0000256" key="6">
    <source>
        <dbReference type="ARBA" id="ARBA00023136"/>
    </source>
</evidence>
<evidence type="ECO:0000259" key="10">
    <source>
        <dbReference type="Pfam" id="PF25179"/>
    </source>
</evidence>
<dbReference type="GO" id="GO:0051604">
    <property type="term" value="P:protein maturation"/>
    <property type="evidence" value="ECO:0007669"/>
    <property type="project" value="InterPro"/>
</dbReference>
<proteinExistence type="inferred from homology"/>
<protein>
    <recommendedName>
        <fullName evidence="13">Lipase maturation factor</fullName>
    </recommendedName>
</protein>
<evidence type="ECO:0000256" key="1">
    <source>
        <dbReference type="ARBA" id="ARBA00004477"/>
    </source>
</evidence>
<feature type="domain" description="Lipase maturation factor 1/2 C-terminal" evidence="10">
    <location>
        <begin position="513"/>
        <end position="647"/>
    </location>
</feature>
<keyword evidence="5 7" id="KW-1133">Transmembrane helix</keyword>
<keyword evidence="3 7" id="KW-0812">Transmembrane</keyword>
<feature type="transmembrane region" description="Helical" evidence="7">
    <location>
        <begin position="438"/>
        <end position="457"/>
    </location>
</feature>